<feature type="compositionally biased region" description="Basic and acidic residues" evidence="2">
    <location>
        <begin position="256"/>
        <end position="267"/>
    </location>
</feature>
<protein>
    <submittedName>
        <fullName evidence="3">Repeat protein</fullName>
    </submittedName>
</protein>
<dbReference type="Gene3D" id="2.60.40.4270">
    <property type="entry name" value="Listeria-Bacteroides repeat domain"/>
    <property type="match status" value="3"/>
</dbReference>
<reference evidence="3 4" key="2">
    <citation type="submission" date="2009-02" db="EMBL/GenBank/DDBJ databases">
        <title>Draft genome sequence of Clostridium asparagiforme (DSM 15981).</title>
        <authorList>
            <person name="Sudarsanam P."/>
            <person name="Ley R."/>
            <person name="Guruge J."/>
            <person name="Turnbaugh P.J."/>
            <person name="Mahowald M."/>
            <person name="Liep D."/>
            <person name="Gordon J."/>
        </authorList>
    </citation>
    <scope>NUCLEOTIDE SEQUENCE [LARGE SCALE GENOMIC DNA]</scope>
    <source>
        <strain evidence="3 4">DSM 15981</strain>
    </source>
</reference>
<keyword evidence="4" id="KW-1185">Reference proteome</keyword>
<dbReference type="Pfam" id="PF09479">
    <property type="entry name" value="Flg_new"/>
    <property type="match status" value="2"/>
</dbReference>
<comment type="subcellular location">
    <subcellularLocation>
        <location evidence="1">Cell envelope</location>
    </subcellularLocation>
</comment>
<dbReference type="InterPro" id="IPR042229">
    <property type="entry name" value="Listeria/Bacterioides_rpt_sf"/>
</dbReference>
<feature type="compositionally biased region" description="Low complexity" evidence="2">
    <location>
        <begin position="270"/>
        <end position="283"/>
    </location>
</feature>
<evidence type="ECO:0000313" key="3">
    <source>
        <dbReference type="EMBL" id="EEG56166.1"/>
    </source>
</evidence>
<evidence type="ECO:0000256" key="2">
    <source>
        <dbReference type="SAM" id="MobiDB-lite"/>
    </source>
</evidence>
<feature type="compositionally biased region" description="Polar residues" evidence="2">
    <location>
        <begin position="83"/>
        <end position="96"/>
    </location>
</feature>
<sequence length="1351" mass="146327">MYMVTGDEEILFLYINNGDGTIRCSTNITRTVDGEEKVKKTKSVTIRSYESAFGDEEVNIIPDQPKQDINEATSSTADKENTNTDQSNQTNENTTPAEDQGAGDAAQDEIDKENAAAPDQNVTDGENNAQAPQEDVAAPDGEAQTPDAGNQGENAPEADAADQAAEPEGDTAEPNAADEPEEAAEPEGDTAEPEEAAEPEDNAEPIASVIRHYAPVVADNENGEAAPADDSQKEQVADVPDSADQAEAPNEDAAVEEPKAEEPKADEPAADAPAAGDTVTTPDGNTADGAVNTPDENGTGDAATAPDENGTGDAATTPDENGTGDVTAPQEPTDETPAPTPDTPAAGEDQNNGQPAGTPDANQPQAPEEELPQESVVTIIPPATPSEGTEQKPEEQKPEDNVSAATTSDLVGMGYCSTAKAYSVTLNQLKALDDFEGYKVTYDIAPKASARIVDGPRGVEEGGTLVFGVKNQIGYAIEAVSVNGETLEADSVTDNDDGSQTAWYTVPEVYEEQEVVVTMTESGEHPEFSATLPMSDGTIIHLYAEEGVLPAGVKAEASVVTGIEDVVKANVEAEAEAAGEAKEVVKVLSYNIDLLDKDGHKLDDQIWSGSVLVTFTGAPVEENSKEADSVEIMYVETTKEGEVQADVTAEDVVAVEAVAEPVEVAGDESVDSVAFEAEHFSTYTIVFNKMLGTGELKIQLAKYENGRVVGIGYGGSSGNLSYDQWYEIDYLTTIIDLEGYVFEKATVGNEYSNKNVAAVRFDRSRFGAYQFQARFTDDSEANFNNNSASEQLHFWYKIADSKVTFKAGSMGGMGTDHQLTSSNGKVTLPKLDETGLSNKEGRDFLGWSVSIDGRNTLLKPGAEYAVTKDTVLYAIWSYQVTFEANSSLYGRGESFKVNVPESKRITTPDKPSGFTNSRGWMFVGWHGTKEGHHNKTGLLQQTYVPNVEYPGEKTGQIIDRDITLYAVWLNTNVDNKVPAEFYIRLDGEMPFEPQGYDYAGYTARDTKSMVGTLRQKREINNNTEWVAANIKTQPTVEAIKNAMKGHGGFDPNTQEVVWYVIKEQDQWHVDGVIKDKEKHWLIYDPNGGSSPPNSTQHTAGDTVRINLNDIPVRSGYTFLGWADTKQEAAAGNVKYSSTAARTLKMPNGNKTIYAVWKANSDTRYLVNYYVQKANSQITDISQLKEEDFELYNGPVTKFGITNSIAKDAENKLAKVPAGYQYAEGIVDGVTEGEIVPDGSQGYPLTLNLYYVKDFSDKQTVQYRVEYYKDNTIVLTDSYTRSMQIWAGEAAEIAIQEAIDARDDKYSGYRLEGTDPTNIPASGELVSSGTVIRLYYVKDNFSYKVEYYKDSF</sequence>
<dbReference type="NCBIfam" id="TIGR02543">
    <property type="entry name" value="List_Bact_rpt"/>
    <property type="match status" value="1"/>
</dbReference>
<feature type="compositionally biased region" description="Polar residues" evidence="2">
    <location>
        <begin position="120"/>
        <end position="131"/>
    </location>
</feature>
<dbReference type="HOGENOM" id="CLU_003428_0_0_9"/>
<name>C0CXN6_9FIRM</name>
<accession>C0CXN6</accession>
<feature type="compositionally biased region" description="Basic and acidic residues" evidence="2">
    <location>
        <begin position="389"/>
        <end position="400"/>
    </location>
</feature>
<dbReference type="InterPro" id="IPR013378">
    <property type="entry name" value="InlB-like_B-rpt"/>
</dbReference>
<dbReference type="RefSeq" id="WP_007709109.1">
    <property type="nucleotide sequence ID" value="NZ_GG657591.1"/>
</dbReference>
<feature type="non-terminal residue" evidence="3">
    <location>
        <position position="1351"/>
    </location>
</feature>
<feature type="region of interest" description="Disordered" evidence="2">
    <location>
        <begin position="56"/>
        <end position="403"/>
    </location>
</feature>
<dbReference type="EMBL" id="ACCJ01000090">
    <property type="protein sequence ID" value="EEG56166.1"/>
    <property type="molecule type" value="Genomic_DNA"/>
</dbReference>
<feature type="compositionally biased region" description="Low complexity" evidence="2">
    <location>
        <begin position="155"/>
        <end position="164"/>
    </location>
</feature>
<proteinExistence type="predicted"/>
<feature type="compositionally biased region" description="Low complexity" evidence="2">
    <location>
        <begin position="327"/>
        <end position="337"/>
    </location>
</feature>
<dbReference type="Proteomes" id="UP000004756">
    <property type="component" value="Unassembled WGS sequence"/>
</dbReference>
<evidence type="ECO:0000313" key="4">
    <source>
        <dbReference type="Proteomes" id="UP000004756"/>
    </source>
</evidence>
<dbReference type="GO" id="GO:0030313">
    <property type="term" value="C:cell envelope"/>
    <property type="evidence" value="ECO:0007669"/>
    <property type="project" value="UniProtKB-SubCell"/>
</dbReference>
<evidence type="ECO:0000256" key="1">
    <source>
        <dbReference type="ARBA" id="ARBA00004196"/>
    </source>
</evidence>
<comment type="caution">
    <text evidence="3">The sequence shown here is derived from an EMBL/GenBank/DDBJ whole genome shotgun (WGS) entry which is preliminary data.</text>
</comment>
<gene>
    <name evidence="3" type="ORF">CLOSTASPAR_01761</name>
</gene>
<feature type="compositionally biased region" description="Acidic residues" evidence="2">
    <location>
        <begin position="165"/>
        <end position="203"/>
    </location>
</feature>
<reference evidence="3 4" key="1">
    <citation type="submission" date="2009-01" db="EMBL/GenBank/DDBJ databases">
        <authorList>
            <person name="Fulton L."/>
            <person name="Clifton S."/>
            <person name="Fulton B."/>
            <person name="Xu J."/>
            <person name="Minx P."/>
            <person name="Pepin K.H."/>
            <person name="Johnson M."/>
            <person name="Bhonagiri V."/>
            <person name="Nash W.E."/>
            <person name="Mardis E.R."/>
            <person name="Wilson R.K."/>
        </authorList>
    </citation>
    <scope>NUCLEOTIDE SEQUENCE [LARGE SCALE GENOMIC DNA]</scope>
    <source>
        <strain evidence="3 4">DSM 15981</strain>
    </source>
</reference>
<organism evidence="3 4">
    <name type="scientific">[Clostridium] asparagiforme DSM 15981</name>
    <dbReference type="NCBI Taxonomy" id="518636"/>
    <lineage>
        <taxon>Bacteria</taxon>
        <taxon>Bacillati</taxon>
        <taxon>Bacillota</taxon>
        <taxon>Clostridia</taxon>
        <taxon>Lachnospirales</taxon>
        <taxon>Lachnospiraceae</taxon>
        <taxon>Enterocloster</taxon>
    </lineage>
</organism>